<reference evidence="2" key="1">
    <citation type="submission" date="2019-08" db="EMBL/GenBank/DDBJ databases">
        <authorList>
            <person name="Kucharzyk K."/>
            <person name="Murdoch R.W."/>
            <person name="Higgins S."/>
            <person name="Loffler F."/>
        </authorList>
    </citation>
    <scope>NUCLEOTIDE SEQUENCE</scope>
</reference>
<dbReference type="PANTHER" id="PTHR45947:SF3">
    <property type="entry name" value="SULFOQUINOVOSYL TRANSFERASE SQD2"/>
    <property type="match status" value="1"/>
</dbReference>
<comment type="caution">
    <text evidence="2">The sequence shown here is derived from an EMBL/GenBank/DDBJ whole genome shotgun (WGS) entry which is preliminary data.</text>
</comment>
<evidence type="ECO:0000313" key="2">
    <source>
        <dbReference type="EMBL" id="MPN64771.1"/>
    </source>
</evidence>
<dbReference type="EMBL" id="VSSQ01146115">
    <property type="protein sequence ID" value="MPN64771.1"/>
    <property type="molecule type" value="Genomic_DNA"/>
</dbReference>
<name>A0A645JMB6_9ZZZZ</name>
<dbReference type="GO" id="GO:0102710">
    <property type="term" value="F:D-inositol-3-phosphate glycosyltransferase activity"/>
    <property type="evidence" value="ECO:0007669"/>
    <property type="project" value="UniProtKB-EC"/>
</dbReference>
<dbReference type="SUPFAM" id="SSF53756">
    <property type="entry name" value="UDP-Glycosyltransferase/glycogen phosphorylase"/>
    <property type="match status" value="1"/>
</dbReference>
<feature type="domain" description="Glycosyl transferase family 1" evidence="1">
    <location>
        <begin position="1"/>
        <end position="57"/>
    </location>
</feature>
<dbReference type="Gene3D" id="3.40.50.2000">
    <property type="entry name" value="Glycogen Phosphorylase B"/>
    <property type="match status" value="2"/>
</dbReference>
<protein>
    <submittedName>
        <fullName evidence="2">D-inositol-3-phosphate glycosyltransferase</fullName>
        <ecNumber evidence="2">2.4.1.250</ecNumber>
    </submittedName>
</protein>
<sequence>MASGIPAVVPQAGGVQENLIDGFNGLYFKPHEPQAMAEAIVKLIDDCDLRQQMGQNALSHVKSKSWTAEFNKVFNIYRELIDRSSMKRFPFSKVSRAAKSMP</sequence>
<evidence type="ECO:0000259" key="1">
    <source>
        <dbReference type="Pfam" id="PF00534"/>
    </source>
</evidence>
<accession>A0A645JMB6</accession>
<keyword evidence="2" id="KW-0328">Glycosyltransferase</keyword>
<dbReference type="AlphaFoldDB" id="A0A645JMB6"/>
<dbReference type="Pfam" id="PF00534">
    <property type="entry name" value="Glycos_transf_1"/>
    <property type="match status" value="1"/>
</dbReference>
<organism evidence="2">
    <name type="scientific">bioreactor metagenome</name>
    <dbReference type="NCBI Taxonomy" id="1076179"/>
    <lineage>
        <taxon>unclassified sequences</taxon>
        <taxon>metagenomes</taxon>
        <taxon>ecological metagenomes</taxon>
    </lineage>
</organism>
<gene>
    <name evidence="2" type="primary">mshA_132</name>
    <name evidence="2" type="ORF">SDC9_212548</name>
</gene>
<dbReference type="EC" id="2.4.1.250" evidence="2"/>
<proteinExistence type="predicted"/>
<keyword evidence="2" id="KW-0808">Transferase</keyword>
<dbReference type="InterPro" id="IPR050194">
    <property type="entry name" value="Glycosyltransferase_grp1"/>
</dbReference>
<dbReference type="InterPro" id="IPR001296">
    <property type="entry name" value="Glyco_trans_1"/>
</dbReference>
<dbReference type="PANTHER" id="PTHR45947">
    <property type="entry name" value="SULFOQUINOVOSYL TRANSFERASE SQD2"/>
    <property type="match status" value="1"/>
</dbReference>